<reference evidence="2" key="2">
    <citation type="submission" date="2014-03" db="EMBL/GenBank/DDBJ databases">
        <title>Candidatus Competibacter-lineage genomes retrieved from metagenomes reveal functional metabolic diversity.</title>
        <authorList>
            <person name="McIlroy S.J."/>
            <person name="Albertsen M."/>
            <person name="Andresen E.K."/>
            <person name="Saunders A.M."/>
            <person name="Kristiansen R."/>
            <person name="Stokholm-Bjerregaard M."/>
            <person name="Nielsen K.L."/>
            <person name="Nielsen P.H."/>
        </authorList>
    </citation>
    <scope>NUCLEOTIDE SEQUENCE</scope>
    <source>
        <strain evidence="2">Run_A_D11</strain>
    </source>
</reference>
<evidence type="ECO:0000256" key="1">
    <source>
        <dbReference type="SAM" id="MobiDB-lite"/>
    </source>
</evidence>
<organism evidence="2 3">
    <name type="scientific">Candidatus Competibacter denitrificans Run_A_D11</name>
    <dbReference type="NCBI Taxonomy" id="1400863"/>
    <lineage>
        <taxon>Bacteria</taxon>
        <taxon>Pseudomonadati</taxon>
        <taxon>Pseudomonadota</taxon>
        <taxon>Gammaproteobacteria</taxon>
        <taxon>Candidatus Competibacteraceae</taxon>
        <taxon>Candidatus Competibacter</taxon>
    </lineage>
</organism>
<feature type="region of interest" description="Disordered" evidence="1">
    <location>
        <begin position="27"/>
        <end position="72"/>
    </location>
</feature>
<sequence>MELPDSPGHWVLQQGDDITYGDVAIRQDGPKPGMTHPFAFNNEQSDPCEGLTGDGRKVRDEYRGRLKKMSST</sequence>
<reference evidence="2" key="1">
    <citation type="submission" date="2013-07" db="EMBL/GenBank/DDBJ databases">
        <authorList>
            <person name="McIlroy S."/>
        </authorList>
    </citation>
    <scope>NUCLEOTIDE SEQUENCE [LARGE SCALE GENOMIC DNA]</scope>
    <source>
        <strain evidence="2">Run_A_D11</strain>
    </source>
</reference>
<feature type="compositionally biased region" description="Basic and acidic residues" evidence="1">
    <location>
        <begin position="54"/>
        <end position="64"/>
    </location>
</feature>
<keyword evidence="3" id="KW-1185">Reference proteome</keyword>
<name>W6M9P0_9GAMM</name>
<evidence type="ECO:0000313" key="3">
    <source>
        <dbReference type="Proteomes" id="UP000035760"/>
    </source>
</evidence>
<dbReference type="RefSeq" id="WP_048677129.1">
    <property type="nucleotide sequence ID" value="NZ_CBTJ020000117.1"/>
</dbReference>
<dbReference type="AlphaFoldDB" id="W6M9P0"/>
<proteinExistence type="predicted"/>
<dbReference type="EMBL" id="CBTJ020000117">
    <property type="protein sequence ID" value="CDI04731.1"/>
    <property type="molecule type" value="Genomic_DNA"/>
</dbReference>
<evidence type="ECO:0000313" key="2">
    <source>
        <dbReference type="EMBL" id="CDI04731.1"/>
    </source>
</evidence>
<comment type="caution">
    <text evidence="2">The sequence shown here is derived from an EMBL/GenBank/DDBJ whole genome shotgun (WGS) entry which is preliminary data.</text>
</comment>
<accession>W6M9P0</accession>
<gene>
    <name evidence="2" type="ORF">BN873_p50008</name>
</gene>
<dbReference type="Proteomes" id="UP000035760">
    <property type="component" value="Unassembled WGS sequence"/>
</dbReference>
<protein>
    <submittedName>
        <fullName evidence="2">Uncharacterized protein</fullName>
    </submittedName>
</protein>